<dbReference type="OrthoDB" id="1094696at2"/>
<dbReference type="GeneID" id="302996438"/>
<dbReference type="PROSITE" id="PS51257">
    <property type="entry name" value="PROKAR_LIPOPROTEIN"/>
    <property type="match status" value="1"/>
</dbReference>
<name>A0A4Y8V5C6_9BACT</name>
<protein>
    <submittedName>
        <fullName evidence="1">DUF4843 domain-containing protein</fullName>
    </submittedName>
</protein>
<comment type="caution">
    <text evidence="1">The sequence shown here is derived from an EMBL/GenBank/DDBJ whole genome shotgun (WGS) entry which is preliminary data.</text>
</comment>
<dbReference type="RefSeq" id="WP_134844318.1">
    <property type="nucleotide sequence ID" value="NZ_SGVY01000052.1"/>
</dbReference>
<dbReference type="Pfam" id="PF16132">
    <property type="entry name" value="DUF4843"/>
    <property type="match status" value="1"/>
</dbReference>
<proteinExistence type="predicted"/>
<dbReference type="Proteomes" id="UP000297872">
    <property type="component" value="Unassembled WGS sequence"/>
</dbReference>
<dbReference type="AlphaFoldDB" id="A0A4Y8V5C6"/>
<reference evidence="1 2" key="1">
    <citation type="submission" date="2019-02" db="EMBL/GenBank/DDBJ databases">
        <title>Draft Genome Sequence of the Prevotella sp. BCRC 81118, Isolated from Human Feces.</title>
        <authorList>
            <person name="Huang C.-H."/>
        </authorList>
    </citation>
    <scope>NUCLEOTIDE SEQUENCE [LARGE SCALE GENOMIC DNA]</scope>
    <source>
        <strain evidence="1 2">BCRC 81118</strain>
    </source>
</reference>
<dbReference type="InterPro" id="IPR032299">
    <property type="entry name" value="DUF4843"/>
</dbReference>
<evidence type="ECO:0000313" key="1">
    <source>
        <dbReference type="EMBL" id="TFH76236.1"/>
    </source>
</evidence>
<gene>
    <name evidence="1" type="ORF">EXN75_14305</name>
</gene>
<evidence type="ECO:0000313" key="2">
    <source>
        <dbReference type="Proteomes" id="UP000297872"/>
    </source>
</evidence>
<sequence length="254" mass="28406">MKYQIKNLLIGAMMVIAFGSCSEQEPDVFQDINGVYLNNRTNTNILQDKTNVTFVYEKGDEMQVPVKIQLVGRPSDQPREIALTVSSEDAQEGVDYVLPEKAELPAGETTLEYMITLKRTAILKSQQKHILISLQPNAFFTLPVTEETTANGDVVTTLSYEIIFSDQFTTAPKAWKTDLLGDFTQQKFELACKVLGLDPGDFNDESKMTLAMQSYVSSEMQSYVKEQQKLRNSGKTYDADAFDAQGNALAFYGE</sequence>
<keyword evidence="2" id="KW-1185">Reference proteome</keyword>
<dbReference type="EMBL" id="SGVY01000052">
    <property type="protein sequence ID" value="TFH76236.1"/>
    <property type="molecule type" value="Genomic_DNA"/>
</dbReference>
<accession>A0A4Y8V5C6</accession>
<organism evidence="1 2">
    <name type="scientific">Segatella hominis</name>
    <dbReference type="NCBI Taxonomy" id="2518605"/>
    <lineage>
        <taxon>Bacteria</taxon>
        <taxon>Pseudomonadati</taxon>
        <taxon>Bacteroidota</taxon>
        <taxon>Bacteroidia</taxon>
        <taxon>Bacteroidales</taxon>
        <taxon>Prevotellaceae</taxon>
        <taxon>Segatella</taxon>
    </lineage>
</organism>